<feature type="region of interest" description="Disordered" evidence="1">
    <location>
        <begin position="299"/>
        <end position="320"/>
    </location>
</feature>
<gene>
    <name evidence="2" type="ORF">CGI_10021238</name>
</gene>
<protein>
    <submittedName>
        <fullName evidence="2">Uncharacterized protein</fullName>
    </submittedName>
</protein>
<feature type="region of interest" description="Disordered" evidence="1">
    <location>
        <begin position="149"/>
        <end position="175"/>
    </location>
</feature>
<organism evidence="2">
    <name type="scientific">Magallana gigas</name>
    <name type="common">Pacific oyster</name>
    <name type="synonym">Crassostrea gigas</name>
    <dbReference type="NCBI Taxonomy" id="29159"/>
    <lineage>
        <taxon>Eukaryota</taxon>
        <taxon>Metazoa</taxon>
        <taxon>Spiralia</taxon>
        <taxon>Lophotrochozoa</taxon>
        <taxon>Mollusca</taxon>
        <taxon>Bivalvia</taxon>
        <taxon>Autobranchia</taxon>
        <taxon>Pteriomorphia</taxon>
        <taxon>Ostreida</taxon>
        <taxon>Ostreoidea</taxon>
        <taxon>Ostreidae</taxon>
        <taxon>Magallana</taxon>
    </lineage>
</organism>
<sequence>MTKYTDRSLECDVHVVVAGIVPVMRSTQHETALVDADAILRITRAPKTPPTYVPRSRSLNDLPGGIRVPILQRPQSRVAARLEALQDGLQELTILREKQRELVHHVTERHSSDTGRDSTGQLQGSHLSRRRYSISALRSISEEKTIDRVQTPDDGINGSDRETVPGNFPNGVSATYSKRRRPSFQCDTIITKDFNQTIPYFPLQKESQAFPSPMHAVMRHYEVVLKSANSEQNLRKSASQMDLKSTSIQKSLENSVEQETKSDGPHASYLGKRRASLPVTLKSVKVTDLDNFWQNYKKGVDKNGNQCPKDETSSSLSLDTTIESTLSSVEEEAEQEVYQNTIDIKNQSTEDLVSNRREEQQETAL</sequence>
<dbReference type="InParanoid" id="K1RAS1"/>
<name>K1RAS1_MAGGI</name>
<proteinExistence type="predicted"/>
<feature type="compositionally biased region" description="Basic and acidic residues" evidence="1">
    <location>
        <begin position="105"/>
        <end position="116"/>
    </location>
</feature>
<feature type="region of interest" description="Disordered" evidence="1">
    <location>
        <begin position="345"/>
        <end position="365"/>
    </location>
</feature>
<evidence type="ECO:0000313" key="2">
    <source>
        <dbReference type="EMBL" id="EKC40749.1"/>
    </source>
</evidence>
<feature type="region of interest" description="Disordered" evidence="1">
    <location>
        <begin position="105"/>
        <end position="128"/>
    </location>
</feature>
<reference evidence="2" key="1">
    <citation type="journal article" date="2012" name="Nature">
        <title>The oyster genome reveals stress adaptation and complexity of shell formation.</title>
        <authorList>
            <person name="Zhang G."/>
            <person name="Fang X."/>
            <person name="Guo X."/>
            <person name="Li L."/>
            <person name="Luo R."/>
            <person name="Xu F."/>
            <person name="Yang P."/>
            <person name="Zhang L."/>
            <person name="Wang X."/>
            <person name="Qi H."/>
            <person name="Xiong Z."/>
            <person name="Que H."/>
            <person name="Xie Y."/>
            <person name="Holland P.W."/>
            <person name="Paps J."/>
            <person name="Zhu Y."/>
            <person name="Wu F."/>
            <person name="Chen Y."/>
            <person name="Wang J."/>
            <person name="Peng C."/>
            <person name="Meng J."/>
            <person name="Yang L."/>
            <person name="Liu J."/>
            <person name="Wen B."/>
            <person name="Zhang N."/>
            <person name="Huang Z."/>
            <person name="Zhu Q."/>
            <person name="Feng Y."/>
            <person name="Mount A."/>
            <person name="Hedgecock D."/>
            <person name="Xu Z."/>
            <person name="Liu Y."/>
            <person name="Domazet-Loso T."/>
            <person name="Du Y."/>
            <person name="Sun X."/>
            <person name="Zhang S."/>
            <person name="Liu B."/>
            <person name="Cheng P."/>
            <person name="Jiang X."/>
            <person name="Li J."/>
            <person name="Fan D."/>
            <person name="Wang W."/>
            <person name="Fu W."/>
            <person name="Wang T."/>
            <person name="Wang B."/>
            <person name="Zhang J."/>
            <person name="Peng Z."/>
            <person name="Li Y."/>
            <person name="Li N."/>
            <person name="Wang J."/>
            <person name="Chen M."/>
            <person name="He Y."/>
            <person name="Tan F."/>
            <person name="Song X."/>
            <person name="Zheng Q."/>
            <person name="Huang R."/>
            <person name="Yang H."/>
            <person name="Du X."/>
            <person name="Chen L."/>
            <person name="Yang M."/>
            <person name="Gaffney P.M."/>
            <person name="Wang S."/>
            <person name="Luo L."/>
            <person name="She Z."/>
            <person name="Ming Y."/>
            <person name="Huang W."/>
            <person name="Zhang S."/>
            <person name="Huang B."/>
            <person name="Zhang Y."/>
            <person name="Qu T."/>
            <person name="Ni P."/>
            <person name="Miao G."/>
            <person name="Wang J."/>
            <person name="Wang Q."/>
            <person name="Steinberg C.E."/>
            <person name="Wang H."/>
            <person name="Li N."/>
            <person name="Qian L."/>
            <person name="Zhang G."/>
            <person name="Li Y."/>
            <person name="Yang H."/>
            <person name="Liu X."/>
            <person name="Wang J."/>
            <person name="Yin Y."/>
            <person name="Wang J."/>
        </authorList>
    </citation>
    <scope>NUCLEOTIDE SEQUENCE [LARGE SCALE GENOMIC DNA]</scope>
    <source>
        <strain evidence="2">05x7-T-G4-1.051#20</strain>
    </source>
</reference>
<dbReference type="AlphaFoldDB" id="K1RAS1"/>
<dbReference type="EMBL" id="JH818314">
    <property type="protein sequence ID" value="EKC40749.1"/>
    <property type="molecule type" value="Genomic_DNA"/>
</dbReference>
<accession>K1RAS1</accession>
<dbReference type="HOGENOM" id="CLU_759213_0_0_1"/>
<feature type="compositionally biased region" description="Polar residues" evidence="1">
    <location>
        <begin position="117"/>
        <end position="126"/>
    </location>
</feature>
<evidence type="ECO:0000256" key="1">
    <source>
        <dbReference type="SAM" id="MobiDB-lite"/>
    </source>
</evidence>
<feature type="compositionally biased region" description="Basic and acidic residues" evidence="1">
    <location>
        <begin position="353"/>
        <end position="365"/>
    </location>
</feature>